<dbReference type="AlphaFoldDB" id="A0A0P0EZC3"/>
<gene>
    <name evidence="4" type="ORF">D3868_03725</name>
    <name evidence="3" type="ORF">SIM66_24795</name>
</gene>
<dbReference type="Proteomes" id="UP000298774">
    <property type="component" value="Chromosome"/>
</dbReference>
<evidence type="ECO:0000256" key="2">
    <source>
        <dbReference type="SAM" id="SignalP"/>
    </source>
</evidence>
<dbReference type="EMBL" id="CP032339">
    <property type="protein sequence ID" value="QCO08230.1"/>
    <property type="molecule type" value="Genomic_DNA"/>
</dbReference>
<dbReference type="KEGG" id="abf:AMK58_09540"/>
<dbReference type="GeneID" id="56452743"/>
<proteinExistence type="predicted"/>
<evidence type="ECO:0000313" key="3">
    <source>
        <dbReference type="EMBL" id="MDX5954396.1"/>
    </source>
</evidence>
<evidence type="ECO:0000313" key="5">
    <source>
        <dbReference type="Proteomes" id="UP000298774"/>
    </source>
</evidence>
<evidence type="ECO:0000313" key="4">
    <source>
        <dbReference type="EMBL" id="QCO08230.1"/>
    </source>
</evidence>
<dbReference type="InterPro" id="IPR010344">
    <property type="entry name" value="YbjH"/>
</dbReference>
<feature type="chain" id="PRO_5030012748" evidence="2">
    <location>
        <begin position="20"/>
        <end position="691"/>
    </location>
</feature>
<dbReference type="Proteomes" id="UP001277471">
    <property type="component" value="Unassembled WGS sequence"/>
</dbReference>
<feature type="signal peptide" evidence="2">
    <location>
        <begin position="1"/>
        <end position="19"/>
    </location>
</feature>
<accession>A0A0P0EZC3</accession>
<dbReference type="EMBL" id="JAWXYC010000004">
    <property type="protein sequence ID" value="MDX5954396.1"/>
    <property type="molecule type" value="Genomic_DNA"/>
</dbReference>
<feature type="compositionally biased region" description="Low complexity" evidence="1">
    <location>
        <begin position="284"/>
        <end position="293"/>
    </location>
</feature>
<sequence>MNRVLLVLALSFAALPARAEGLEATLSDWGTVGLLQTPTARGMPDGSVTAGLTALGGLHRHVFAGAQLLPGLEVTLRDSAYPSWHGLSEPGVDAKMRLLREGPWWPALAVGGRDVTGSGLDLPGKGRFAGEYLVASRRWWNVDLSLGIGWGGLGDHGHVRNPLRFLGGRFKRDRDPAKASSRGPEAWFTGDRAALFGGVEWHTPLEGLSVKLEYSADRFRAQRQDDPSFRPGSPLNAGLAYRPWNWLELGAGVEQGSRAMLRLAARFDPREDEDTAPRTPPPAVGARPAAPDAALPAPDIATLARLHRLPARTALVDGDRAALWLDPAGAGTAPLAQEVGRAARLLADGTPPEVEWLTVVTGNAGLDGTAVTLSRRAVEQAAGHRGSPEEIWRTARVDRSAGPPPDWPARLTLTVNPTLEASLFEQSAPLVQRTYGDTVLTAEPLRGLVLSGGLRVNVSHNLHLLDTNAIPAAEPVRSDLPRYADRLAAVERLYAAWLAAPSENWSTRLSVGHFEEMFGGVGAEALYRPLTARWALGLDLNRVWKRPPNDALRLAPENGRNTGHASLYWEAPGATTTGVLRLGRYLGGDWGGTLELMRAFDGGVRLSAQVTWTEGPDGAQSRYGGRLEQGIALTVPFSPGGSWPPDGRLTTAVRTLGRDAGQRLRQPLPLYDASVTAGYGRLTGSWPRLMD</sequence>
<evidence type="ECO:0000313" key="6">
    <source>
        <dbReference type="Proteomes" id="UP001277471"/>
    </source>
</evidence>
<protein>
    <submittedName>
        <fullName evidence="4">YjbH domain-containing protein</fullName>
    </submittedName>
</protein>
<dbReference type="RefSeq" id="WP_059398840.1">
    <property type="nucleotide sequence ID" value="NZ_CP012914.1"/>
</dbReference>
<organism evidence="4 5">
    <name type="scientific">Azospirillum brasilense</name>
    <dbReference type="NCBI Taxonomy" id="192"/>
    <lineage>
        <taxon>Bacteria</taxon>
        <taxon>Pseudomonadati</taxon>
        <taxon>Pseudomonadota</taxon>
        <taxon>Alphaproteobacteria</taxon>
        <taxon>Rhodospirillales</taxon>
        <taxon>Azospirillaceae</taxon>
        <taxon>Azospirillum</taxon>
    </lineage>
</organism>
<keyword evidence="2" id="KW-0732">Signal</keyword>
<reference evidence="3 6" key="2">
    <citation type="submission" date="2023-11" db="EMBL/GenBank/DDBJ databases">
        <title>MicrobeMod: A computational toolkit for identifying prokaryotic methylation and restriction-modification with nanopore sequencing.</title>
        <authorList>
            <person name="Crits-Christoph A."/>
            <person name="Kang S.C."/>
            <person name="Lee H."/>
            <person name="Ostrov N."/>
        </authorList>
    </citation>
    <scope>NUCLEOTIDE SEQUENCE [LARGE SCALE GENOMIC DNA]</scope>
    <source>
        <strain evidence="3 6">ATCC 29145</strain>
    </source>
</reference>
<keyword evidence="6" id="KW-1185">Reference proteome</keyword>
<name>A0A0P0EZC3_AZOBR</name>
<dbReference type="Pfam" id="PF06082">
    <property type="entry name" value="YjbH"/>
    <property type="match status" value="1"/>
</dbReference>
<reference evidence="4 5" key="1">
    <citation type="submission" date="2018-09" db="EMBL/GenBank/DDBJ databases">
        <title>Whole genome based analysis of evolution and adaptive divergence in Indian and Brazilian strains of Azospirillum brasilense.</title>
        <authorList>
            <person name="Singh C."/>
            <person name="Tripathi A.K."/>
        </authorList>
    </citation>
    <scope>NUCLEOTIDE SEQUENCE [LARGE SCALE GENOMIC DNA]</scope>
    <source>
        <strain evidence="4 5">MTCC4038</strain>
    </source>
</reference>
<feature type="region of interest" description="Disordered" evidence="1">
    <location>
        <begin position="268"/>
        <end position="293"/>
    </location>
</feature>
<evidence type="ECO:0000256" key="1">
    <source>
        <dbReference type="SAM" id="MobiDB-lite"/>
    </source>
</evidence>